<gene>
    <name evidence="1" type="ORF">ACFPIH_21050</name>
</gene>
<dbReference type="RefSeq" id="WP_381174402.1">
    <property type="nucleotide sequence ID" value="NZ_JBHSFK010000013.1"/>
</dbReference>
<organism evidence="1 2">
    <name type="scientific">Streptomyces vulcanius</name>
    <dbReference type="NCBI Taxonomy" id="1441876"/>
    <lineage>
        <taxon>Bacteria</taxon>
        <taxon>Bacillati</taxon>
        <taxon>Actinomycetota</taxon>
        <taxon>Actinomycetes</taxon>
        <taxon>Kitasatosporales</taxon>
        <taxon>Streptomycetaceae</taxon>
        <taxon>Streptomyces</taxon>
    </lineage>
</organism>
<accession>A0ABV9AU00</accession>
<proteinExistence type="predicted"/>
<evidence type="ECO:0000313" key="1">
    <source>
        <dbReference type="EMBL" id="MFC4501988.1"/>
    </source>
</evidence>
<name>A0ABV9AU00_9ACTN</name>
<sequence length="746" mass="76130">MFRHVRRWAHAAAGRIRPVRPRTPRHGLTGMVAAAGVLGAMLVPLSVPATATAATTTTSTVGATATSAAAGQWHMVRGRIMDNVEVAGNTTVTVTVAGKGWLPSSNLASVALNIGAEGRSTTGSLKVYSTDDTEPASTAMSYGTDNYQANLVITKVGADGRIKLVNTGSGAVRVYLDDQGYTLTTAGSTVGGTYVPVDPTQILNNVTVAANSTYRMTPLGQSPVPSSGVQAVSVSVTALSTGTGTVRVYGAGDITPADATLDYAADTIDQNFAIAKIGTNTLLDSAGAGVVNINNFGFSPVTISVAVTGYFTSGTASTTGALVHALTPSRIADTVSIAAGDDFALPVLGQGGIPTSKPAAVGLNLTADSAGAGVITVSSAGLTDTGFNTVAYHADAPISTFTTARVGCSGQVVLTNTGSSAVTVSVDAYAYFGNPDTTATSADGTTAATVENVTGVSDINQRTTSDAGNVAVSSCTDDMGTNTVEVPRTASSGVSLTSMYGTIKVGLPATGTGTRSVTGTVVYPGSQSGYSTAVQPTDDGGFRALVTLDGSSSPTSYDFPVTLPAGVRMVAGDDSDGTVDIVQDVTAADGTTEAQPLGVIEEPWATDAAGVSWPATYTVNGSTLTLHVDLTPVTDASGTTVSPTFPVVADPRWKWSCWRVFCYKGTLYLNRGETANARNAGWISNTLFEACTMIPGLAGAICRALHWYSSYLAGRATRYYAWGGCLKIVLPYGIAQYQQRGAYNCS</sequence>
<evidence type="ECO:0000313" key="2">
    <source>
        <dbReference type="Proteomes" id="UP001595839"/>
    </source>
</evidence>
<keyword evidence="2" id="KW-1185">Reference proteome</keyword>
<protein>
    <submittedName>
        <fullName evidence="1">Uncharacterized protein</fullName>
    </submittedName>
</protein>
<reference evidence="2" key="1">
    <citation type="journal article" date="2019" name="Int. J. Syst. Evol. Microbiol.">
        <title>The Global Catalogue of Microorganisms (GCM) 10K type strain sequencing project: providing services to taxonomists for standard genome sequencing and annotation.</title>
        <authorList>
            <consortium name="The Broad Institute Genomics Platform"/>
            <consortium name="The Broad Institute Genome Sequencing Center for Infectious Disease"/>
            <person name="Wu L."/>
            <person name="Ma J."/>
        </authorList>
    </citation>
    <scope>NUCLEOTIDE SEQUENCE [LARGE SCALE GENOMIC DNA]</scope>
    <source>
        <strain evidence="2">CGMCC 4.7177</strain>
    </source>
</reference>
<dbReference type="Proteomes" id="UP001595839">
    <property type="component" value="Unassembled WGS sequence"/>
</dbReference>
<dbReference type="EMBL" id="JBHSFK010000013">
    <property type="protein sequence ID" value="MFC4501988.1"/>
    <property type="molecule type" value="Genomic_DNA"/>
</dbReference>
<comment type="caution">
    <text evidence="1">The sequence shown here is derived from an EMBL/GenBank/DDBJ whole genome shotgun (WGS) entry which is preliminary data.</text>
</comment>